<dbReference type="EnsemblMetazoa" id="ASIC002118-RA">
    <property type="protein sequence ID" value="ASIC002118-PA"/>
    <property type="gene ID" value="ASIC002118"/>
</dbReference>
<reference evidence="2" key="2">
    <citation type="submission" date="2020-05" db="UniProtKB">
        <authorList>
            <consortium name="EnsemblMetazoa"/>
        </authorList>
    </citation>
    <scope>IDENTIFICATION</scope>
</reference>
<dbReference type="VEuPathDB" id="VectorBase:ASIC002118"/>
<dbReference type="Proteomes" id="UP000030765">
    <property type="component" value="Unassembled WGS sequence"/>
</dbReference>
<name>A0A084VBU1_ANOSI</name>
<evidence type="ECO:0000313" key="1">
    <source>
        <dbReference type="EMBL" id="KFB35435.1"/>
    </source>
</evidence>
<evidence type="ECO:0000313" key="3">
    <source>
        <dbReference type="Proteomes" id="UP000030765"/>
    </source>
</evidence>
<dbReference type="EMBL" id="KE524531">
    <property type="protein sequence ID" value="KFB35435.1"/>
    <property type="molecule type" value="Genomic_DNA"/>
</dbReference>
<keyword evidence="3" id="KW-1185">Reference proteome</keyword>
<evidence type="ECO:0000313" key="2">
    <source>
        <dbReference type="EnsemblMetazoa" id="ASIC002118-PA"/>
    </source>
</evidence>
<proteinExistence type="predicted"/>
<protein>
    <submittedName>
        <fullName evidence="1 2">Uncharacterized protein</fullName>
    </submittedName>
</protein>
<gene>
    <name evidence="1" type="ORF">ZHAS_00002118</name>
</gene>
<dbReference type="AlphaFoldDB" id="A0A084VBU1"/>
<organism evidence="1">
    <name type="scientific">Anopheles sinensis</name>
    <name type="common">Mosquito</name>
    <dbReference type="NCBI Taxonomy" id="74873"/>
    <lineage>
        <taxon>Eukaryota</taxon>
        <taxon>Metazoa</taxon>
        <taxon>Ecdysozoa</taxon>
        <taxon>Arthropoda</taxon>
        <taxon>Hexapoda</taxon>
        <taxon>Insecta</taxon>
        <taxon>Pterygota</taxon>
        <taxon>Neoptera</taxon>
        <taxon>Endopterygota</taxon>
        <taxon>Diptera</taxon>
        <taxon>Nematocera</taxon>
        <taxon>Culicoidea</taxon>
        <taxon>Culicidae</taxon>
        <taxon>Anophelinae</taxon>
        <taxon>Anopheles</taxon>
    </lineage>
</organism>
<dbReference type="EMBL" id="ATLV01009470">
    <property type="status" value="NOT_ANNOTATED_CDS"/>
    <property type="molecule type" value="Genomic_DNA"/>
</dbReference>
<reference evidence="1 3" key="1">
    <citation type="journal article" date="2014" name="BMC Genomics">
        <title>Genome sequence of Anopheles sinensis provides insight into genetics basis of mosquito competence for malaria parasites.</title>
        <authorList>
            <person name="Zhou D."/>
            <person name="Zhang D."/>
            <person name="Ding G."/>
            <person name="Shi L."/>
            <person name="Hou Q."/>
            <person name="Ye Y."/>
            <person name="Xu Y."/>
            <person name="Zhou H."/>
            <person name="Xiong C."/>
            <person name="Li S."/>
            <person name="Yu J."/>
            <person name="Hong S."/>
            <person name="Yu X."/>
            <person name="Zou P."/>
            <person name="Chen C."/>
            <person name="Chang X."/>
            <person name="Wang W."/>
            <person name="Lv Y."/>
            <person name="Sun Y."/>
            <person name="Ma L."/>
            <person name="Shen B."/>
            <person name="Zhu C."/>
        </authorList>
    </citation>
    <scope>NUCLEOTIDE SEQUENCE [LARGE SCALE GENOMIC DNA]</scope>
</reference>
<accession>A0A084VBU1</accession>
<sequence length="84" mass="9296">MNGNGTGSNAICASFALPLHRIGLHFRQRGGSRGHRAKAVKKTRLDGGKVLRDAFVLDTTFRGCRFVKSSDEAERMNFCREKKG</sequence>